<gene>
    <name evidence="1" type="ORF">C7B82_25745</name>
</gene>
<proteinExistence type="predicted"/>
<dbReference type="Proteomes" id="UP000239576">
    <property type="component" value="Unassembled WGS sequence"/>
</dbReference>
<keyword evidence="2" id="KW-1185">Reference proteome</keyword>
<evidence type="ECO:0008006" key="3">
    <source>
        <dbReference type="Google" id="ProtNLM"/>
    </source>
</evidence>
<comment type="caution">
    <text evidence="1">The sequence shown here is derived from an EMBL/GenBank/DDBJ whole genome shotgun (WGS) entry which is preliminary data.</text>
</comment>
<dbReference type="OrthoDB" id="8478474at2"/>
<name>A0A2T1DWB5_9CYAN</name>
<dbReference type="Gene3D" id="3.40.50.2000">
    <property type="entry name" value="Glycogen Phosphorylase B"/>
    <property type="match status" value="1"/>
</dbReference>
<evidence type="ECO:0000313" key="2">
    <source>
        <dbReference type="Proteomes" id="UP000239576"/>
    </source>
</evidence>
<organism evidence="1 2">
    <name type="scientific">Stenomitos frigidus ULC18</name>
    <dbReference type="NCBI Taxonomy" id="2107698"/>
    <lineage>
        <taxon>Bacteria</taxon>
        <taxon>Bacillati</taxon>
        <taxon>Cyanobacteriota</taxon>
        <taxon>Cyanophyceae</taxon>
        <taxon>Leptolyngbyales</taxon>
        <taxon>Leptolyngbyaceae</taxon>
        <taxon>Stenomitos</taxon>
    </lineage>
</organism>
<dbReference type="AlphaFoldDB" id="A0A2T1DWB5"/>
<protein>
    <recommendedName>
        <fullName evidence="3">Glycosyltransferase subfamily 4-like N-terminal domain-containing protein</fullName>
    </recommendedName>
</protein>
<reference evidence="2" key="1">
    <citation type="submission" date="2018-02" db="EMBL/GenBank/DDBJ databases">
        <authorList>
            <person name="Moore K."/>
            <person name="Momper L."/>
        </authorList>
    </citation>
    <scope>NUCLEOTIDE SEQUENCE [LARGE SCALE GENOMIC DNA]</scope>
    <source>
        <strain evidence="2">ULC18</strain>
    </source>
</reference>
<dbReference type="SUPFAM" id="SSF53756">
    <property type="entry name" value="UDP-Glycosyltransferase/glycogen phosphorylase"/>
    <property type="match status" value="1"/>
</dbReference>
<accession>A0A2T1DWB5</accession>
<evidence type="ECO:0000313" key="1">
    <source>
        <dbReference type="EMBL" id="PSB24806.1"/>
    </source>
</evidence>
<reference evidence="1 2" key="2">
    <citation type="submission" date="2018-03" db="EMBL/GenBank/DDBJ databases">
        <title>The ancient ancestry and fast evolution of plastids.</title>
        <authorList>
            <person name="Moore K.R."/>
            <person name="Magnabosco C."/>
            <person name="Momper L."/>
            <person name="Gold D.A."/>
            <person name="Bosak T."/>
            <person name="Fournier G.P."/>
        </authorList>
    </citation>
    <scope>NUCLEOTIDE SEQUENCE [LARGE SCALE GENOMIC DNA]</scope>
    <source>
        <strain evidence="1 2">ULC18</strain>
    </source>
</reference>
<dbReference type="RefSeq" id="WP_106259619.1">
    <property type="nucleotide sequence ID" value="NZ_CAWNSW010000111.1"/>
</dbReference>
<sequence>MEILQLCPKLPPAIDGIGDYALTLANGLLQHGIRTQFMTFPQEHALDDHRFPHLHLPVESPQAFVKAIPTRIQAVVLHYSDYPYDPKRGAPNWLVKALKSMQQERSLPLIIVFHEFPSFYLLKKTFYLFPWQQQVAWKLATLANAIVTNNAVTKTILTRRLRQPIINLPVFSNIGECDQPLPLEQRQRRLIVFGTSGRRARIYQRSQAMLINSCRLLGIQEICDVGPSLHLNQPEIAGIRLVEKGKQPAALISQLLSDSLAGIVYSTDNGRLAKSGVFATYCAHGLVPIVTQNRSPLMDGLKTDEQFLFAGVQAKQLAMEQMQAIADAAHQWYETHNQMNTVNVFASRLLSLVEQKILS</sequence>
<dbReference type="EMBL" id="PVWK01000140">
    <property type="protein sequence ID" value="PSB24806.1"/>
    <property type="molecule type" value="Genomic_DNA"/>
</dbReference>